<dbReference type="InterPro" id="IPR014308">
    <property type="entry name" value="Xanthine_DH_XdhC"/>
</dbReference>
<dbReference type="OrthoDB" id="61481at2"/>
<evidence type="ECO:0000259" key="1">
    <source>
        <dbReference type="Pfam" id="PF02625"/>
    </source>
</evidence>
<dbReference type="PANTHER" id="PTHR30388:SF6">
    <property type="entry name" value="XANTHINE DEHYDROGENASE SUBUNIT A-RELATED"/>
    <property type="match status" value="1"/>
</dbReference>
<feature type="domain" description="XdhC Rossmann" evidence="2">
    <location>
        <begin position="108"/>
        <end position="250"/>
    </location>
</feature>
<evidence type="ECO:0000313" key="4">
    <source>
        <dbReference type="Proteomes" id="UP000240904"/>
    </source>
</evidence>
<dbReference type="AlphaFoldDB" id="A0A2T3N345"/>
<dbReference type="Proteomes" id="UP000240904">
    <property type="component" value="Unassembled WGS sequence"/>
</dbReference>
<dbReference type="RefSeq" id="WP_107282155.1">
    <property type="nucleotide sequence ID" value="NZ_PYMC01000002.1"/>
</dbReference>
<dbReference type="InterPro" id="IPR052698">
    <property type="entry name" value="MoCofactor_Util/Proc"/>
</dbReference>
<comment type="caution">
    <text evidence="3">The sequence shown here is derived from an EMBL/GenBank/DDBJ whole genome shotgun (WGS) entry which is preliminary data.</text>
</comment>
<dbReference type="Gene3D" id="3.40.50.720">
    <property type="entry name" value="NAD(P)-binding Rossmann-like Domain"/>
    <property type="match status" value="1"/>
</dbReference>
<protein>
    <submittedName>
        <fullName evidence="3">Xanthine dehydrogenase accessory protein XdhC</fullName>
    </submittedName>
</protein>
<keyword evidence="4" id="KW-1185">Reference proteome</keyword>
<accession>A0A2T3N345</accession>
<dbReference type="NCBIfam" id="TIGR02964">
    <property type="entry name" value="xanthine_xdhC"/>
    <property type="match status" value="1"/>
</dbReference>
<dbReference type="InterPro" id="IPR003777">
    <property type="entry name" value="XdhC_CoxI"/>
</dbReference>
<dbReference type="Pfam" id="PF13478">
    <property type="entry name" value="XdhC_C"/>
    <property type="match status" value="1"/>
</dbReference>
<dbReference type="EMBL" id="PYMC01000002">
    <property type="protein sequence ID" value="PSW06792.1"/>
    <property type="molecule type" value="Genomic_DNA"/>
</dbReference>
<gene>
    <name evidence="3" type="primary">xdhC</name>
    <name evidence="3" type="ORF">C9I89_04520</name>
</gene>
<evidence type="ECO:0000259" key="2">
    <source>
        <dbReference type="Pfam" id="PF13478"/>
    </source>
</evidence>
<reference evidence="3 4" key="1">
    <citation type="submission" date="2018-03" db="EMBL/GenBank/DDBJ databases">
        <title>Whole genome sequencing of Histamine producing bacteria.</title>
        <authorList>
            <person name="Butler K."/>
        </authorList>
    </citation>
    <scope>NUCLEOTIDE SEQUENCE [LARGE SCALE GENOMIC DNA]</scope>
    <source>
        <strain evidence="3 4">DSM 16190</strain>
    </source>
</reference>
<proteinExistence type="predicted"/>
<dbReference type="Pfam" id="PF02625">
    <property type="entry name" value="XdhC_CoxI"/>
    <property type="match status" value="1"/>
</dbReference>
<organism evidence="3 4">
    <name type="scientific">Photobacterium lipolyticum</name>
    <dbReference type="NCBI Taxonomy" id="266810"/>
    <lineage>
        <taxon>Bacteria</taxon>
        <taxon>Pseudomonadati</taxon>
        <taxon>Pseudomonadota</taxon>
        <taxon>Gammaproteobacteria</taxon>
        <taxon>Vibrionales</taxon>
        <taxon>Vibrionaceae</taxon>
        <taxon>Photobacterium</taxon>
    </lineage>
</organism>
<feature type="domain" description="XdhC- CoxI" evidence="1">
    <location>
        <begin position="14"/>
        <end position="79"/>
    </location>
</feature>
<dbReference type="PANTHER" id="PTHR30388">
    <property type="entry name" value="ALDEHYDE OXIDOREDUCTASE MOLYBDENUM COFACTOR ASSEMBLY PROTEIN"/>
    <property type="match status" value="1"/>
</dbReference>
<evidence type="ECO:0000313" key="3">
    <source>
        <dbReference type="EMBL" id="PSW06792.1"/>
    </source>
</evidence>
<name>A0A2T3N345_9GAMM</name>
<dbReference type="InterPro" id="IPR027051">
    <property type="entry name" value="XdhC_Rossmann_dom"/>
</dbReference>
<sequence>MFGDDWIHELARLKEQGEACVLVTVLEEKGSVPRDAGTKMVVTRDSVIATIGGGHLEYQATQISREMLLAGEHQLKIERFNLSARLGQCCGGVASLSFEPLCRQANHLALFGAGHVANALIHIVSTLPFKVTWIDERGSAFPDPLPSATTKVISDNPVAEVNQIPPRSYYLVMTHSHQLDFELARAILKRNDIAYFGLIGSTTKCKQFSYRLLQRGYSQTDIERMTCPIGIRAVKGKHPAEIAVSVAAQLIIHYQEQEHQQTNNHPQSV</sequence>